<dbReference type="InterPro" id="IPR001584">
    <property type="entry name" value="Integrase_cat-core"/>
</dbReference>
<proteinExistence type="predicted"/>
<dbReference type="EMBL" id="CP001229">
    <property type="protein sequence ID" value="ACN98124.1"/>
    <property type="molecule type" value="Genomic_DNA"/>
</dbReference>
<reference evidence="5" key="1">
    <citation type="submission" date="2008-11" db="EMBL/GenBank/DDBJ databases">
        <authorList>
            <person name="Reysenbach A.-L."/>
            <person name="Heidelberg J.F."/>
            <person name="Nelson W.C."/>
        </authorList>
    </citation>
    <scope>NUCLEOTIDE SEQUENCE</scope>
    <source>
        <strain>Az-Fu1</strain>
    </source>
</reference>
<evidence type="ECO:0000313" key="10">
    <source>
        <dbReference type="EMBL" id="ACN99487.1"/>
    </source>
</evidence>
<dbReference type="InterPro" id="IPR036397">
    <property type="entry name" value="RNaseH_sf"/>
</dbReference>
<dbReference type="OrthoDB" id="11203at2"/>
<dbReference type="KEGG" id="saf:SULAZ_0903"/>
<dbReference type="RefSeq" id="WP_012673450.1">
    <property type="nucleotide sequence ID" value="NC_012438.1"/>
</dbReference>
<dbReference type="GO" id="GO:0003676">
    <property type="term" value="F:nucleic acid binding"/>
    <property type="evidence" value="ECO:0007669"/>
    <property type="project" value="InterPro"/>
</dbReference>
<sequence>MKGIIGTPMYMTTLFPKKLSNKIKDIPLTKEAKKRLKWIQHYQDTKNISKTCRYFGISRTTFYKWFERYKKDGLEGLLDRPKTPKNTRKPTIRNQYREQIIKVRKQNPTWSKEKISAYLQEEKNIKVSPSTVYKVLKEEGLIERTKSIKIQNKRKKSIKKKRTKRGLQAQAPGDVVQIDVKHLNIAGATYYQFTAIDKYSRFCFARVYESKNSKKTKEFYIELNEYFEFEIKRVQTDNGSEFLGEFNKYLTDIGVEHYFSYPRSPKTNGVVERLIRTIEEELWLIEGLDYTLEEMNKKLRKYVRKYNFIRPHHSLGYKRPADIVYGV</sequence>
<dbReference type="Gene3D" id="3.30.420.10">
    <property type="entry name" value="Ribonuclease H-like superfamily/Ribonuclease H"/>
    <property type="match status" value="1"/>
</dbReference>
<dbReference type="EMBL" id="CP001229">
    <property type="protein sequence ID" value="ACN98593.1"/>
    <property type="molecule type" value="Genomic_DNA"/>
</dbReference>
<dbReference type="KEGG" id="saf:SULAZ_0073"/>
<evidence type="ECO:0000313" key="7">
    <source>
        <dbReference type="EMBL" id="ACN99403.1"/>
    </source>
</evidence>
<evidence type="ECO:0000259" key="1">
    <source>
        <dbReference type="PROSITE" id="PS50994"/>
    </source>
</evidence>
<evidence type="ECO:0000313" key="5">
    <source>
        <dbReference type="EMBL" id="ACN99074.1"/>
    </source>
</evidence>
<evidence type="ECO:0000313" key="11">
    <source>
        <dbReference type="EMBL" id="ACN99566.1"/>
    </source>
</evidence>
<dbReference type="Pfam" id="PF13565">
    <property type="entry name" value="HTH_32"/>
    <property type="match status" value="1"/>
</dbReference>
<dbReference type="AlphaFoldDB" id="C1DTA7"/>
<dbReference type="InterPro" id="IPR047656">
    <property type="entry name" value="IS481-like_transpos"/>
</dbReference>
<dbReference type="EMBL" id="CP001229">
    <property type="protein sequence ID" value="ACN99487.1"/>
    <property type="molecule type" value="Genomic_DNA"/>
</dbReference>
<dbReference type="HOGENOM" id="CLU_027402_15_2_0"/>
<reference evidence="5 12" key="2">
    <citation type="journal article" date="2009" name="J. Bacteriol.">
        <title>Complete and draft genome sequences of six members of the Aquificales.</title>
        <authorList>
            <person name="Reysenbach A.L."/>
            <person name="Hamamura N."/>
            <person name="Podar M."/>
            <person name="Griffiths E."/>
            <person name="Ferreira S."/>
            <person name="Hochstein R."/>
            <person name="Heidelberg J."/>
            <person name="Johnson J."/>
            <person name="Mead D."/>
            <person name="Pohorille A."/>
            <person name="Sarmiento M."/>
            <person name="Schweighofer K."/>
            <person name="Seshadri R."/>
            <person name="Voytek M.A."/>
        </authorList>
    </citation>
    <scope>NUCLEOTIDE SEQUENCE [LARGE SCALE GENOMIC DNA]</scope>
    <source>
        <strain evidence="5">Az-Fu1</strain>
        <strain evidence="12">Az-Fu1 / DSM 15241 / OCM 825</strain>
    </source>
</reference>
<organism evidence="5 12">
    <name type="scientific">Sulfurihydrogenibium azorense (strain DSM 15241 / OCM 825 / Az-Fu1)</name>
    <dbReference type="NCBI Taxonomy" id="204536"/>
    <lineage>
        <taxon>Bacteria</taxon>
        <taxon>Pseudomonadati</taxon>
        <taxon>Aquificota</taxon>
        <taxon>Aquificia</taxon>
        <taxon>Aquificales</taxon>
        <taxon>Hydrogenothermaceae</taxon>
        <taxon>Sulfurihydrogenibium</taxon>
    </lineage>
</organism>
<evidence type="ECO:0000313" key="2">
    <source>
        <dbReference type="EMBL" id="ACN98124.1"/>
    </source>
</evidence>
<dbReference type="KEGG" id="saf:SULAZ_0937"/>
<keyword evidence="12" id="KW-1185">Reference proteome</keyword>
<accession>C1DTA7</accession>
<dbReference type="EMBL" id="CP001229">
    <property type="protein sequence ID" value="ACN99146.1"/>
    <property type="molecule type" value="Genomic_DNA"/>
</dbReference>
<dbReference type="SUPFAM" id="SSF46689">
    <property type="entry name" value="Homeodomain-like"/>
    <property type="match status" value="1"/>
</dbReference>
<protein>
    <submittedName>
        <fullName evidence="5">Putative transposase</fullName>
    </submittedName>
</protein>
<dbReference type="EMBL" id="CP001229">
    <property type="protein sequence ID" value="ACN99074.1"/>
    <property type="molecule type" value="Genomic_DNA"/>
</dbReference>
<dbReference type="PANTHER" id="PTHR42648:SF12">
    <property type="entry name" value="BLL1855 PROTEIN"/>
    <property type="match status" value="1"/>
</dbReference>
<evidence type="ECO:0000313" key="8">
    <source>
        <dbReference type="EMBL" id="ACN99435.1"/>
    </source>
</evidence>
<dbReference type="KEGG" id="saf:SULAZ_1416"/>
<dbReference type="InterPro" id="IPR012337">
    <property type="entry name" value="RNaseH-like_sf"/>
</dbReference>
<dbReference type="EMBL" id="CP001229">
    <property type="protein sequence ID" value="ACN99435.1"/>
    <property type="molecule type" value="Genomic_DNA"/>
</dbReference>
<dbReference type="Proteomes" id="UP000001369">
    <property type="component" value="Chromosome"/>
</dbReference>
<name>C1DTA7_SULAA</name>
<dbReference type="SUPFAM" id="SSF53098">
    <property type="entry name" value="Ribonuclease H-like"/>
    <property type="match status" value="1"/>
</dbReference>
<evidence type="ECO:0000313" key="6">
    <source>
        <dbReference type="EMBL" id="ACN99146.1"/>
    </source>
</evidence>
<dbReference type="KEGG" id="saf:SULAZ_1456"/>
<dbReference type="PROSITE" id="PS50994">
    <property type="entry name" value="INTEGRASE"/>
    <property type="match status" value="1"/>
</dbReference>
<dbReference type="PANTHER" id="PTHR42648">
    <property type="entry name" value="TRANSPOSASE, PUTATIVE-RELATED"/>
    <property type="match status" value="1"/>
</dbReference>
<gene>
    <name evidence="9" type="ordered locus">SULAZ_0073</name>
    <name evidence="5" type="ordered locus">SULAZ_0350</name>
    <name evidence="4" type="ordered locus">SULAZ_0903</name>
    <name evidence="6" type="ordered locus">SULAZ_0937</name>
    <name evidence="3" type="ordered locus">SULAZ_1007</name>
    <name evidence="8" type="ordered locus">SULAZ_1042</name>
    <name evidence="2" type="ordered locus">SULAZ_1416</name>
    <name evidence="11" type="ordered locus">SULAZ_1456</name>
    <name evidence="10" type="ordered locus">SULAZ_1526</name>
    <name evidence="7" type="ordered locus">SULAZ_1706</name>
</gene>
<dbReference type="STRING" id="204536.SULAZ_0073"/>
<dbReference type="KEGG" id="saf:SULAZ_1526"/>
<dbReference type="GO" id="GO:0015074">
    <property type="term" value="P:DNA integration"/>
    <property type="evidence" value="ECO:0007669"/>
    <property type="project" value="InterPro"/>
</dbReference>
<evidence type="ECO:0000313" key="12">
    <source>
        <dbReference type="Proteomes" id="UP000001369"/>
    </source>
</evidence>
<feature type="domain" description="Integrase catalytic" evidence="1">
    <location>
        <begin position="168"/>
        <end position="327"/>
    </location>
</feature>
<dbReference type="EMBL" id="CP001229">
    <property type="protein sequence ID" value="ACN99566.1"/>
    <property type="molecule type" value="Genomic_DNA"/>
</dbReference>
<dbReference type="EMBL" id="CP001229">
    <property type="protein sequence ID" value="ACN99403.1"/>
    <property type="molecule type" value="Genomic_DNA"/>
</dbReference>
<dbReference type="KEGG" id="saf:SULAZ_1706"/>
<dbReference type="InterPro" id="IPR009057">
    <property type="entry name" value="Homeodomain-like_sf"/>
</dbReference>
<evidence type="ECO:0000313" key="9">
    <source>
        <dbReference type="EMBL" id="ACN99443.1"/>
    </source>
</evidence>
<dbReference type="eggNOG" id="COG2801">
    <property type="taxonomic scope" value="Bacteria"/>
</dbReference>
<dbReference type="KEGG" id="saf:SULAZ_1042"/>
<dbReference type="EMBL" id="CP001229">
    <property type="protein sequence ID" value="ACN99443.1"/>
    <property type="molecule type" value="Genomic_DNA"/>
</dbReference>
<dbReference type="KEGG" id="saf:SULAZ_0350"/>
<evidence type="ECO:0000313" key="4">
    <source>
        <dbReference type="EMBL" id="ACN98593.1"/>
    </source>
</evidence>
<dbReference type="EMBL" id="CP001229">
    <property type="protein sequence ID" value="ACN98174.1"/>
    <property type="molecule type" value="Genomic_DNA"/>
</dbReference>
<dbReference type="InterPro" id="IPR039537">
    <property type="entry name" value="Retrotran_Ty1/copia-like"/>
</dbReference>
<dbReference type="Pfam" id="PF00665">
    <property type="entry name" value="rve"/>
    <property type="match status" value="1"/>
</dbReference>
<dbReference type="KEGG" id="saf:SULAZ_1007"/>
<evidence type="ECO:0000313" key="3">
    <source>
        <dbReference type="EMBL" id="ACN98174.1"/>
    </source>
</evidence>
<dbReference type="NCBIfam" id="NF033577">
    <property type="entry name" value="transpos_IS481"/>
    <property type="match status" value="1"/>
</dbReference>